<dbReference type="Gene3D" id="3.40.190.150">
    <property type="entry name" value="Bordetella uptake gene, domain 1"/>
    <property type="match status" value="1"/>
</dbReference>
<dbReference type="PANTHER" id="PTHR42928">
    <property type="entry name" value="TRICARBOXYLATE-BINDING PROTEIN"/>
    <property type="match status" value="1"/>
</dbReference>
<protein>
    <submittedName>
        <fullName evidence="3">Tripartite tricarboxylate transporter substrate binding protein</fullName>
    </submittedName>
</protein>
<dbReference type="InterPro" id="IPR042100">
    <property type="entry name" value="Bug_dom1"/>
</dbReference>
<evidence type="ECO:0000313" key="4">
    <source>
        <dbReference type="Proteomes" id="UP000318199"/>
    </source>
</evidence>
<keyword evidence="4" id="KW-1185">Reference proteome</keyword>
<dbReference type="AlphaFoldDB" id="A0A562ZSK3"/>
<dbReference type="Gene3D" id="3.40.190.10">
    <property type="entry name" value="Periplasmic binding protein-like II"/>
    <property type="match status" value="1"/>
</dbReference>
<accession>A0A562ZSK3</accession>
<keyword evidence="2" id="KW-0732">Signal</keyword>
<reference evidence="3 4" key="1">
    <citation type="submission" date="2019-07" db="EMBL/GenBank/DDBJ databases">
        <title>Caenimonas sedimenti sp. nov., isolated from activated sludge.</title>
        <authorList>
            <person name="Xu J."/>
        </authorList>
    </citation>
    <scope>NUCLEOTIDE SEQUENCE [LARGE SCALE GENOMIC DNA]</scope>
    <source>
        <strain evidence="3 4">HX-9-20</strain>
    </source>
</reference>
<dbReference type="EMBL" id="VOBQ01000008">
    <property type="protein sequence ID" value="TWO71351.1"/>
    <property type="molecule type" value="Genomic_DNA"/>
</dbReference>
<evidence type="ECO:0000256" key="1">
    <source>
        <dbReference type="ARBA" id="ARBA00006987"/>
    </source>
</evidence>
<feature type="chain" id="PRO_5021800674" evidence="2">
    <location>
        <begin position="27"/>
        <end position="325"/>
    </location>
</feature>
<dbReference type="PIRSF" id="PIRSF017082">
    <property type="entry name" value="YflP"/>
    <property type="match status" value="1"/>
</dbReference>
<comment type="caution">
    <text evidence="3">The sequence shown here is derived from an EMBL/GenBank/DDBJ whole genome shotgun (WGS) entry which is preliminary data.</text>
</comment>
<evidence type="ECO:0000313" key="3">
    <source>
        <dbReference type="EMBL" id="TWO71351.1"/>
    </source>
</evidence>
<name>A0A562ZSK3_9BURK</name>
<sequence length="325" mass="33308">METCMNFLKFASILPILVCLVQPVTATAQSWPSKPLQLIVPQGAGGSTDNLARLVAQALGERLGQNVVVDNRAGAGGVLGVAAAAKAAPDGYTLLIGSNTTVAANAFLYASFPVDPLKDLVPLAMAADAPFALVVPAGSPLKSVGDLVRAAKAAPGKLNYGSGTSSALLCAELFKAAVGVDLRRVPYKTSAQALTDMIGGHLDVICEPLSTSLPNVRAGRLRALAQTGAERSPSAPDLETVAESVKGVAYTAWVAFYAPAGLPKDVATRLGNELFSIVNNPAVMDRIRAIGFDPRPGNAESLAAVHRAEMASVAATVKAAGIKAE</sequence>
<dbReference type="Pfam" id="PF03401">
    <property type="entry name" value="TctC"/>
    <property type="match status" value="1"/>
</dbReference>
<feature type="signal peptide" evidence="2">
    <location>
        <begin position="1"/>
        <end position="26"/>
    </location>
</feature>
<comment type="similarity">
    <text evidence="1">Belongs to the UPF0065 (bug) family.</text>
</comment>
<dbReference type="CDD" id="cd07012">
    <property type="entry name" value="PBP2_Bug_TTT"/>
    <property type="match status" value="1"/>
</dbReference>
<proteinExistence type="inferred from homology"/>
<dbReference type="SUPFAM" id="SSF53850">
    <property type="entry name" value="Periplasmic binding protein-like II"/>
    <property type="match status" value="1"/>
</dbReference>
<dbReference type="Proteomes" id="UP000318199">
    <property type="component" value="Unassembled WGS sequence"/>
</dbReference>
<gene>
    <name evidence="3" type="ORF">FN976_10530</name>
</gene>
<dbReference type="OrthoDB" id="8878933at2"/>
<evidence type="ECO:0000256" key="2">
    <source>
        <dbReference type="SAM" id="SignalP"/>
    </source>
</evidence>
<dbReference type="PANTHER" id="PTHR42928:SF5">
    <property type="entry name" value="BLR1237 PROTEIN"/>
    <property type="match status" value="1"/>
</dbReference>
<dbReference type="InterPro" id="IPR005064">
    <property type="entry name" value="BUG"/>
</dbReference>
<organism evidence="3 4">
    <name type="scientific">Caenimonas sedimenti</name>
    <dbReference type="NCBI Taxonomy" id="2596921"/>
    <lineage>
        <taxon>Bacteria</taxon>
        <taxon>Pseudomonadati</taxon>
        <taxon>Pseudomonadota</taxon>
        <taxon>Betaproteobacteria</taxon>
        <taxon>Burkholderiales</taxon>
        <taxon>Comamonadaceae</taxon>
        <taxon>Caenimonas</taxon>
    </lineage>
</organism>